<name>A0A812L306_9DINO</name>
<feature type="region of interest" description="Disordered" evidence="7">
    <location>
        <begin position="486"/>
        <end position="510"/>
    </location>
</feature>
<comment type="caution">
    <text evidence="9">The sequence shown here is derived from an EMBL/GenBank/DDBJ whole genome shotgun (WGS) entry which is preliminary data.</text>
</comment>
<evidence type="ECO:0000313" key="9">
    <source>
        <dbReference type="EMBL" id="CAE7238099.1"/>
    </source>
</evidence>
<gene>
    <name evidence="9" type="primary">trmH</name>
    <name evidence="9" type="ORF">SNEC2469_LOCUS4119</name>
</gene>
<evidence type="ECO:0000256" key="3">
    <source>
        <dbReference type="ARBA" id="ARBA00022679"/>
    </source>
</evidence>
<evidence type="ECO:0000256" key="1">
    <source>
        <dbReference type="ARBA" id="ARBA00022555"/>
    </source>
</evidence>
<feature type="domain" description="tRNA/rRNA methyltransferase SpoU type" evidence="8">
    <location>
        <begin position="152"/>
        <end position="230"/>
    </location>
</feature>
<dbReference type="InterPro" id="IPR029026">
    <property type="entry name" value="tRNA_m1G_MTases_N"/>
</dbReference>
<dbReference type="Gene3D" id="3.40.1280.10">
    <property type="match status" value="1"/>
</dbReference>
<evidence type="ECO:0000256" key="7">
    <source>
        <dbReference type="SAM" id="MobiDB-lite"/>
    </source>
</evidence>
<dbReference type="InterPro" id="IPR033671">
    <property type="entry name" value="TrmH"/>
</dbReference>
<evidence type="ECO:0000256" key="6">
    <source>
        <dbReference type="ARBA" id="ARBA00022884"/>
    </source>
</evidence>
<dbReference type="GO" id="GO:0002938">
    <property type="term" value="P:tRNA guanine ribose methylation"/>
    <property type="evidence" value="ECO:0007669"/>
    <property type="project" value="TreeGrafter"/>
</dbReference>
<dbReference type="EMBL" id="CAJNJA010008575">
    <property type="protein sequence ID" value="CAE7238099.1"/>
    <property type="molecule type" value="Genomic_DNA"/>
</dbReference>
<evidence type="ECO:0000256" key="4">
    <source>
        <dbReference type="ARBA" id="ARBA00022691"/>
    </source>
</evidence>
<keyword evidence="4" id="KW-0949">S-adenosyl-L-methionine</keyword>
<evidence type="ECO:0000313" key="10">
    <source>
        <dbReference type="Proteomes" id="UP000601435"/>
    </source>
</evidence>
<dbReference type="PANTHER" id="PTHR43453:SF1">
    <property type="entry name" value="TRNA_RRNA METHYLTRANSFERASE SPOU TYPE DOMAIN-CONTAINING PROTEIN"/>
    <property type="match status" value="1"/>
</dbReference>
<evidence type="ECO:0000259" key="8">
    <source>
        <dbReference type="Pfam" id="PF00588"/>
    </source>
</evidence>
<keyword evidence="1" id="KW-0820">tRNA-binding</keyword>
<keyword evidence="3" id="KW-0808">Transferase</keyword>
<feature type="compositionally biased region" description="Polar residues" evidence="7">
    <location>
        <begin position="488"/>
        <end position="502"/>
    </location>
</feature>
<dbReference type="SUPFAM" id="SSF75217">
    <property type="entry name" value="alpha/beta knot"/>
    <property type="match status" value="1"/>
</dbReference>
<dbReference type="GO" id="GO:0008173">
    <property type="term" value="F:RNA methyltransferase activity"/>
    <property type="evidence" value="ECO:0007669"/>
    <property type="project" value="InterPro"/>
</dbReference>
<protein>
    <submittedName>
        <fullName evidence="9">TrmH protein</fullName>
    </submittedName>
</protein>
<keyword evidence="2" id="KW-0489">Methyltransferase</keyword>
<dbReference type="PANTHER" id="PTHR43453">
    <property type="entry name" value="RRNA METHYLASE-LIKE"/>
    <property type="match status" value="1"/>
</dbReference>
<dbReference type="GO" id="GO:0000049">
    <property type="term" value="F:tRNA binding"/>
    <property type="evidence" value="ECO:0007669"/>
    <property type="project" value="UniProtKB-KW"/>
</dbReference>
<evidence type="ECO:0000256" key="2">
    <source>
        <dbReference type="ARBA" id="ARBA00022603"/>
    </source>
</evidence>
<keyword evidence="5" id="KW-0819">tRNA processing</keyword>
<dbReference type="InterPro" id="IPR001537">
    <property type="entry name" value="SpoU_MeTrfase"/>
</dbReference>
<sequence length="637" mass="69344">MVSLIILIPFAADENCDLDQMSSTFQSDLADSSKKSLPENVSAEVKEIKIVHSSDTYTCSEEDVVIVFGHGGKDNADLTNNQGQRATSKKTLEMLETMKAQTTRRILFMCCYSAMEGHLAHKWKAKYPTQMTFGGLADIASLYNGPTRSAREELRQLLQGYRIFATTLEGRCLSTQLAAELTGRDAFVFGNEARGVSDSVIHMADRQLQIPMAPGVDSLNVGVAVGVVLHTALAAKDGKEAAFMPERLKFKAPSEWPCWPFGALDIMGMGGLIGQHRRPGAKPISEGLLRLIVCQGQQGGDAEGRVPLAKKVCENSQASTLCQPVLALAEWLGSLPAEMPRRRVAAIISAALFSPAFVCAPKGVAAESVAPFKAWQKELVDRFELPTAGVAGAVAFLMHFGMQGTAHQDASAMMQYYPASGTSPAIEQRLQGDHARPPLDFNGVRQQLSTADLSAPGHGQSYPHYAEQPSVEKYAEQVPTQDLPAQKQLASPQAPASLQPTPARQAVTKRQHLSYTEVHRELTAETTKLRASADLLASLEADLQSAKVQSDLKPCLTQHGTIKSKVAAGLAEFKLKKWDQRTSLGSCNGSTQHKLLKEVTLGFYMFKMEEPHGVARALLYVLWHLEWKGFIKIVLAF</sequence>
<reference evidence="9" key="1">
    <citation type="submission" date="2021-02" db="EMBL/GenBank/DDBJ databases">
        <authorList>
            <person name="Dougan E. K."/>
            <person name="Rhodes N."/>
            <person name="Thang M."/>
            <person name="Chan C."/>
        </authorList>
    </citation>
    <scope>NUCLEOTIDE SEQUENCE</scope>
</reference>
<dbReference type="OrthoDB" id="241340at2759"/>
<accession>A0A812L306</accession>
<dbReference type="AlphaFoldDB" id="A0A812L306"/>
<keyword evidence="10" id="KW-1185">Reference proteome</keyword>
<dbReference type="Proteomes" id="UP000601435">
    <property type="component" value="Unassembled WGS sequence"/>
</dbReference>
<organism evidence="9 10">
    <name type="scientific">Symbiodinium necroappetens</name>
    <dbReference type="NCBI Taxonomy" id="1628268"/>
    <lineage>
        <taxon>Eukaryota</taxon>
        <taxon>Sar</taxon>
        <taxon>Alveolata</taxon>
        <taxon>Dinophyceae</taxon>
        <taxon>Suessiales</taxon>
        <taxon>Symbiodiniaceae</taxon>
        <taxon>Symbiodinium</taxon>
    </lineage>
</organism>
<evidence type="ECO:0000256" key="5">
    <source>
        <dbReference type="ARBA" id="ARBA00022694"/>
    </source>
</evidence>
<dbReference type="InterPro" id="IPR029028">
    <property type="entry name" value="Alpha/beta_knot_MTases"/>
</dbReference>
<keyword evidence="6" id="KW-0694">RNA-binding</keyword>
<dbReference type="Pfam" id="PF00588">
    <property type="entry name" value="SpoU_methylase"/>
    <property type="match status" value="1"/>
</dbReference>
<proteinExistence type="predicted"/>